<gene>
    <name evidence="1" type="ORF">SAMN05421825_3745</name>
</gene>
<keyword evidence="2" id="KW-1185">Reference proteome</keyword>
<dbReference type="AlphaFoldDB" id="A0A1G7VZR5"/>
<dbReference type="Proteomes" id="UP000199203">
    <property type="component" value="Unassembled WGS sequence"/>
</dbReference>
<organism evidence="1 2">
    <name type="scientific">Epilithonimonas hungarica</name>
    <dbReference type="NCBI Taxonomy" id="454006"/>
    <lineage>
        <taxon>Bacteria</taxon>
        <taxon>Pseudomonadati</taxon>
        <taxon>Bacteroidota</taxon>
        <taxon>Flavobacteriia</taxon>
        <taxon>Flavobacteriales</taxon>
        <taxon>Weeksellaceae</taxon>
        <taxon>Chryseobacterium group</taxon>
        <taxon>Epilithonimonas</taxon>
    </lineage>
</organism>
<evidence type="ECO:0000313" key="2">
    <source>
        <dbReference type="Proteomes" id="UP000199203"/>
    </source>
</evidence>
<evidence type="ECO:0000313" key="1">
    <source>
        <dbReference type="EMBL" id="SDG64380.1"/>
    </source>
</evidence>
<dbReference type="STRING" id="454006.SAMN05421825_3745"/>
<proteinExistence type="predicted"/>
<reference evidence="2" key="1">
    <citation type="submission" date="2016-10" db="EMBL/GenBank/DDBJ databases">
        <authorList>
            <person name="Varghese N."/>
            <person name="Submissions S."/>
        </authorList>
    </citation>
    <scope>NUCLEOTIDE SEQUENCE [LARGE SCALE GENOMIC DNA]</scope>
    <source>
        <strain evidence="2">DSM 19684</strain>
    </source>
</reference>
<protein>
    <submittedName>
        <fullName evidence="1">Uncharacterized protein</fullName>
    </submittedName>
</protein>
<name>A0A1G7VZR5_9FLAO</name>
<dbReference type="EMBL" id="FNBH01000006">
    <property type="protein sequence ID" value="SDG64380.1"/>
    <property type="molecule type" value="Genomic_DNA"/>
</dbReference>
<sequence>MENNLLTIKMFEPQGIVNQSNLMNINTNRFKFVLEGVLYFIEFYFKS</sequence>
<accession>A0A1G7VZR5</accession>